<organism evidence="2">
    <name type="scientific">marine sediment metagenome</name>
    <dbReference type="NCBI Taxonomy" id="412755"/>
    <lineage>
        <taxon>unclassified sequences</taxon>
        <taxon>metagenomes</taxon>
        <taxon>ecological metagenomes</taxon>
    </lineage>
</organism>
<keyword evidence="1" id="KW-1133">Transmembrane helix</keyword>
<keyword evidence="1" id="KW-0812">Transmembrane</keyword>
<sequence length="87" mass="9556">CNNGVVDIYFEIFGFLTPPKCIQFGSAGVVENTPSDLGANVSGAVGSVFPIVLLSIGIFLAFYIIQQLMFMFAGVQPKKRRVKRRKQ</sequence>
<name>A0A0F9K5X2_9ZZZZ</name>
<keyword evidence="1" id="KW-0472">Membrane</keyword>
<dbReference type="EMBL" id="LAZR01008633">
    <property type="protein sequence ID" value="KKM77509.1"/>
    <property type="molecule type" value="Genomic_DNA"/>
</dbReference>
<comment type="caution">
    <text evidence="2">The sequence shown here is derived from an EMBL/GenBank/DDBJ whole genome shotgun (WGS) entry which is preliminary data.</text>
</comment>
<gene>
    <name evidence="2" type="ORF">LCGC14_1369390</name>
</gene>
<evidence type="ECO:0000313" key="2">
    <source>
        <dbReference type="EMBL" id="KKM77509.1"/>
    </source>
</evidence>
<proteinExistence type="predicted"/>
<feature type="transmembrane region" description="Helical" evidence="1">
    <location>
        <begin position="51"/>
        <end position="75"/>
    </location>
</feature>
<feature type="non-terminal residue" evidence="2">
    <location>
        <position position="1"/>
    </location>
</feature>
<dbReference type="AlphaFoldDB" id="A0A0F9K5X2"/>
<accession>A0A0F9K5X2</accession>
<protein>
    <submittedName>
        <fullName evidence="2">Uncharacterized protein</fullName>
    </submittedName>
</protein>
<reference evidence="2" key="1">
    <citation type="journal article" date="2015" name="Nature">
        <title>Complex archaea that bridge the gap between prokaryotes and eukaryotes.</title>
        <authorList>
            <person name="Spang A."/>
            <person name="Saw J.H."/>
            <person name="Jorgensen S.L."/>
            <person name="Zaremba-Niedzwiedzka K."/>
            <person name="Martijn J."/>
            <person name="Lind A.E."/>
            <person name="van Eijk R."/>
            <person name="Schleper C."/>
            <person name="Guy L."/>
            <person name="Ettema T.J."/>
        </authorList>
    </citation>
    <scope>NUCLEOTIDE SEQUENCE</scope>
</reference>
<evidence type="ECO:0000256" key="1">
    <source>
        <dbReference type="SAM" id="Phobius"/>
    </source>
</evidence>